<evidence type="ECO:0000256" key="3">
    <source>
        <dbReference type="SAM" id="MobiDB-lite"/>
    </source>
</evidence>
<gene>
    <name evidence="6" type="ORF">SAMN05216588_1142</name>
</gene>
<evidence type="ECO:0000256" key="4">
    <source>
        <dbReference type="SAM" id="SignalP"/>
    </source>
</evidence>
<keyword evidence="2" id="KW-0472">Membrane</keyword>
<dbReference type="EMBL" id="FNDG01000014">
    <property type="protein sequence ID" value="SDI26753.1"/>
    <property type="molecule type" value="Genomic_DNA"/>
</dbReference>
<dbReference type="InterPro" id="IPR007450">
    <property type="entry name" value="BamE_dom"/>
</dbReference>
<feature type="region of interest" description="Disordered" evidence="3">
    <location>
        <begin position="47"/>
        <end position="87"/>
    </location>
</feature>
<keyword evidence="1 4" id="KW-0732">Signal</keyword>
<dbReference type="GO" id="GO:0019867">
    <property type="term" value="C:outer membrane"/>
    <property type="evidence" value="ECO:0007669"/>
    <property type="project" value="InterPro"/>
</dbReference>
<accession>A0A1G8J6U5</accession>
<dbReference type="Gene3D" id="3.30.1450.10">
    <property type="match status" value="1"/>
</dbReference>
<evidence type="ECO:0000259" key="5">
    <source>
        <dbReference type="Pfam" id="PF04355"/>
    </source>
</evidence>
<feature type="signal peptide" evidence="4">
    <location>
        <begin position="1"/>
        <end position="21"/>
    </location>
</feature>
<evidence type="ECO:0000256" key="2">
    <source>
        <dbReference type="ARBA" id="ARBA00023136"/>
    </source>
</evidence>
<feature type="chain" id="PRO_5011495316" evidence="4">
    <location>
        <begin position="22"/>
        <end position="165"/>
    </location>
</feature>
<dbReference type="AlphaFoldDB" id="A0A1G8J6U5"/>
<name>A0A1G8J6U5_9GAMM</name>
<dbReference type="InterPro" id="IPR037873">
    <property type="entry name" value="BamE-like"/>
</dbReference>
<evidence type="ECO:0000313" key="7">
    <source>
        <dbReference type="Proteomes" id="UP000198606"/>
    </source>
</evidence>
<evidence type="ECO:0000313" key="6">
    <source>
        <dbReference type="EMBL" id="SDI26753.1"/>
    </source>
</evidence>
<feature type="domain" description="Outer membrane protein assembly factor BamE" evidence="5">
    <location>
        <begin position="110"/>
        <end position="163"/>
    </location>
</feature>
<reference evidence="6 7" key="1">
    <citation type="submission" date="2016-10" db="EMBL/GenBank/DDBJ databases">
        <authorList>
            <person name="de Groot N.N."/>
        </authorList>
    </citation>
    <scope>NUCLEOTIDE SEQUENCE [LARGE SCALE GENOMIC DNA]</scope>
    <source>
        <strain evidence="6 7">LMG 18387</strain>
    </source>
</reference>
<organism evidence="6 7">
    <name type="scientific">Phytopseudomonas flavescens</name>
    <dbReference type="NCBI Taxonomy" id="29435"/>
    <lineage>
        <taxon>Bacteria</taxon>
        <taxon>Pseudomonadati</taxon>
        <taxon>Pseudomonadota</taxon>
        <taxon>Gammaproteobacteria</taxon>
        <taxon>Pseudomonadales</taxon>
        <taxon>Pseudomonadaceae</taxon>
        <taxon>Phytopseudomonas</taxon>
    </lineage>
</organism>
<dbReference type="RefSeq" id="WP_084305932.1">
    <property type="nucleotide sequence ID" value="NZ_FNDG01000014.1"/>
</dbReference>
<proteinExistence type="predicted"/>
<dbReference type="Pfam" id="PF04355">
    <property type="entry name" value="BamE"/>
    <property type="match status" value="1"/>
</dbReference>
<protein>
    <submittedName>
        <fullName evidence="6">SmpA / OmlA family protein</fullName>
    </submittedName>
</protein>
<sequence length="165" mass="18135">MQWIYCAAACAIALYPAPLFASSVFRCEDAEGHITFTLHGCAESQRQHIQETHNARPGSGAAVPLATPQPRAESKEATTTGSSLTVIGERQDGCGNLVTGNTRREAVIRKQVRTGMTRRDVESALGKPERISRRNGQTTYHYARKGNDQRRTVSFDQNDCVTGKR</sequence>
<evidence type="ECO:0000256" key="1">
    <source>
        <dbReference type="ARBA" id="ARBA00022729"/>
    </source>
</evidence>
<dbReference type="Proteomes" id="UP000198606">
    <property type="component" value="Unassembled WGS sequence"/>
</dbReference>